<feature type="signal peptide" evidence="6">
    <location>
        <begin position="1"/>
        <end position="24"/>
    </location>
</feature>
<keyword evidence="3 6" id="KW-0732">Signal</keyword>
<name>A0A816JH80_BRANA</name>
<dbReference type="InterPro" id="IPR024788">
    <property type="entry name" value="Malectin-like_Carb-bd_dom"/>
</dbReference>
<dbReference type="PANTHER" id="PTHR45631:SF33">
    <property type="entry name" value="PROTEIN KINASE DOMAIN-CONTAINING PROTEIN"/>
    <property type="match status" value="1"/>
</dbReference>
<protein>
    <submittedName>
        <fullName evidence="8">(rape) hypothetical protein</fullName>
    </submittedName>
</protein>
<evidence type="ECO:0000256" key="6">
    <source>
        <dbReference type="SAM" id="SignalP"/>
    </source>
</evidence>
<proteinExistence type="predicted"/>
<dbReference type="EMBL" id="HG994368">
    <property type="protein sequence ID" value="CAF1824003.1"/>
    <property type="molecule type" value="Genomic_DNA"/>
</dbReference>
<keyword evidence="4" id="KW-1133">Transmembrane helix</keyword>
<dbReference type="AlphaFoldDB" id="A0A816JH80"/>
<keyword evidence="2" id="KW-0812">Transmembrane</keyword>
<dbReference type="GO" id="GO:0016020">
    <property type="term" value="C:membrane"/>
    <property type="evidence" value="ECO:0007669"/>
    <property type="project" value="UniProtKB-SubCell"/>
</dbReference>
<feature type="domain" description="Malectin-like" evidence="7">
    <location>
        <begin position="33"/>
        <end position="132"/>
    </location>
</feature>
<dbReference type="PANTHER" id="PTHR45631">
    <property type="entry name" value="OS07G0107800 PROTEIN-RELATED"/>
    <property type="match status" value="1"/>
</dbReference>
<sequence length="159" mass="18545">MKFFPCFLLLFVTAAYDIFESVQAQYQSEFISLACGLVPKHTIYTEKKTKIIYKSDANHIDSGLVGRVSHEYTEHFEQQTWTLRSFPEGTRNCYNFNLTANQKYLIRGTFFYGNYDGLNRFSSFDLHISPVFKMATAFCAKAQGALWRWLHRHGTLRRA</sequence>
<dbReference type="Proteomes" id="UP001295469">
    <property type="component" value="Chromosome C04"/>
</dbReference>
<evidence type="ECO:0000313" key="8">
    <source>
        <dbReference type="EMBL" id="CAF1824003.1"/>
    </source>
</evidence>
<evidence type="ECO:0000256" key="1">
    <source>
        <dbReference type="ARBA" id="ARBA00004167"/>
    </source>
</evidence>
<dbReference type="Pfam" id="PF12819">
    <property type="entry name" value="Malectin_like"/>
    <property type="match status" value="1"/>
</dbReference>
<organism evidence="8">
    <name type="scientific">Brassica napus</name>
    <name type="common">Rape</name>
    <dbReference type="NCBI Taxonomy" id="3708"/>
    <lineage>
        <taxon>Eukaryota</taxon>
        <taxon>Viridiplantae</taxon>
        <taxon>Streptophyta</taxon>
        <taxon>Embryophyta</taxon>
        <taxon>Tracheophyta</taxon>
        <taxon>Spermatophyta</taxon>
        <taxon>Magnoliopsida</taxon>
        <taxon>eudicotyledons</taxon>
        <taxon>Gunneridae</taxon>
        <taxon>Pentapetalae</taxon>
        <taxon>rosids</taxon>
        <taxon>malvids</taxon>
        <taxon>Brassicales</taxon>
        <taxon>Brassicaceae</taxon>
        <taxon>Brassiceae</taxon>
        <taxon>Brassica</taxon>
    </lineage>
</organism>
<accession>A0A816JH80</accession>
<gene>
    <name evidence="8" type="ORF">DARMORV10_C04P17730.1</name>
</gene>
<evidence type="ECO:0000256" key="4">
    <source>
        <dbReference type="ARBA" id="ARBA00022989"/>
    </source>
</evidence>
<evidence type="ECO:0000259" key="7">
    <source>
        <dbReference type="Pfam" id="PF12819"/>
    </source>
</evidence>
<evidence type="ECO:0000256" key="3">
    <source>
        <dbReference type="ARBA" id="ARBA00022729"/>
    </source>
</evidence>
<evidence type="ECO:0000256" key="5">
    <source>
        <dbReference type="ARBA" id="ARBA00023136"/>
    </source>
</evidence>
<evidence type="ECO:0000256" key="2">
    <source>
        <dbReference type="ARBA" id="ARBA00022692"/>
    </source>
</evidence>
<keyword evidence="5" id="KW-0472">Membrane</keyword>
<reference evidence="8" key="1">
    <citation type="submission" date="2021-01" db="EMBL/GenBank/DDBJ databases">
        <authorList>
            <consortium name="Genoscope - CEA"/>
            <person name="William W."/>
        </authorList>
    </citation>
    <scope>NUCLEOTIDE SEQUENCE</scope>
</reference>
<feature type="chain" id="PRO_5032995813" evidence="6">
    <location>
        <begin position="25"/>
        <end position="159"/>
    </location>
</feature>
<comment type="subcellular location">
    <subcellularLocation>
        <location evidence="1">Membrane</location>
        <topology evidence="1">Single-pass membrane protein</topology>
    </subcellularLocation>
</comment>